<evidence type="ECO:0000313" key="1">
    <source>
        <dbReference type="EMBL" id="KAH7938534.1"/>
    </source>
</evidence>
<reference evidence="1" key="1">
    <citation type="submission" date="2020-05" db="EMBL/GenBank/DDBJ databases">
        <title>Large-scale comparative analyses of tick genomes elucidate their genetic diversity and vector capacities.</title>
        <authorList>
            <person name="Jia N."/>
            <person name="Wang J."/>
            <person name="Shi W."/>
            <person name="Du L."/>
            <person name="Sun Y."/>
            <person name="Zhan W."/>
            <person name="Jiang J."/>
            <person name="Wang Q."/>
            <person name="Zhang B."/>
            <person name="Ji P."/>
            <person name="Sakyi L.B."/>
            <person name="Cui X."/>
            <person name="Yuan T."/>
            <person name="Jiang B."/>
            <person name="Yang W."/>
            <person name="Lam T.T.-Y."/>
            <person name="Chang Q."/>
            <person name="Ding S."/>
            <person name="Wang X."/>
            <person name="Zhu J."/>
            <person name="Ruan X."/>
            <person name="Zhao L."/>
            <person name="Wei J."/>
            <person name="Que T."/>
            <person name="Du C."/>
            <person name="Cheng J."/>
            <person name="Dai P."/>
            <person name="Han X."/>
            <person name="Huang E."/>
            <person name="Gao Y."/>
            <person name="Liu J."/>
            <person name="Shao H."/>
            <person name="Ye R."/>
            <person name="Li L."/>
            <person name="Wei W."/>
            <person name="Wang X."/>
            <person name="Wang C."/>
            <person name="Yang T."/>
            <person name="Huo Q."/>
            <person name="Li W."/>
            <person name="Guo W."/>
            <person name="Chen H."/>
            <person name="Zhou L."/>
            <person name="Ni X."/>
            <person name="Tian J."/>
            <person name="Zhou Y."/>
            <person name="Sheng Y."/>
            <person name="Liu T."/>
            <person name="Pan Y."/>
            <person name="Xia L."/>
            <person name="Li J."/>
            <person name="Zhao F."/>
            <person name="Cao W."/>
        </authorList>
    </citation>
    <scope>NUCLEOTIDE SEQUENCE</scope>
    <source>
        <strain evidence="1">Dsil-2018</strain>
    </source>
</reference>
<organism evidence="1 2">
    <name type="scientific">Dermacentor silvarum</name>
    <name type="common">Tick</name>
    <dbReference type="NCBI Taxonomy" id="543639"/>
    <lineage>
        <taxon>Eukaryota</taxon>
        <taxon>Metazoa</taxon>
        <taxon>Ecdysozoa</taxon>
        <taxon>Arthropoda</taxon>
        <taxon>Chelicerata</taxon>
        <taxon>Arachnida</taxon>
        <taxon>Acari</taxon>
        <taxon>Parasitiformes</taxon>
        <taxon>Ixodida</taxon>
        <taxon>Ixodoidea</taxon>
        <taxon>Ixodidae</taxon>
        <taxon>Rhipicephalinae</taxon>
        <taxon>Dermacentor</taxon>
    </lineage>
</organism>
<comment type="caution">
    <text evidence="1">The sequence shown here is derived from an EMBL/GenBank/DDBJ whole genome shotgun (WGS) entry which is preliminary data.</text>
</comment>
<evidence type="ECO:0000313" key="2">
    <source>
        <dbReference type="Proteomes" id="UP000821865"/>
    </source>
</evidence>
<dbReference type="Proteomes" id="UP000821865">
    <property type="component" value="Chromosome 8"/>
</dbReference>
<proteinExistence type="predicted"/>
<accession>A0ACB8CCD9</accession>
<dbReference type="EMBL" id="CM023477">
    <property type="protein sequence ID" value="KAH7938534.1"/>
    <property type="molecule type" value="Genomic_DNA"/>
</dbReference>
<keyword evidence="2" id="KW-1185">Reference proteome</keyword>
<sequence length="97" mass="10965">MIYICFLQPLKADAKPEFKGNSRAARIQGKFIPAGVSVMVTPWLIHHDFEIWPEPEKFLPDRFAAENSESRQNGTYMPFGLGPRVCIGQKLGFLALK</sequence>
<name>A0ACB8CCD9_DERSI</name>
<gene>
    <name evidence="1" type="ORF">HPB49_024979</name>
</gene>
<protein>
    <submittedName>
        <fullName evidence="1">Uncharacterized protein</fullName>
    </submittedName>
</protein>